<dbReference type="Proteomes" id="UP000663860">
    <property type="component" value="Unassembled WGS sequence"/>
</dbReference>
<evidence type="ECO:0000313" key="2">
    <source>
        <dbReference type="EMBL" id="CAF1259017.1"/>
    </source>
</evidence>
<organism evidence="4 5">
    <name type="scientific">Adineta steineri</name>
    <dbReference type="NCBI Taxonomy" id="433720"/>
    <lineage>
        <taxon>Eukaryota</taxon>
        <taxon>Metazoa</taxon>
        <taxon>Spiralia</taxon>
        <taxon>Gnathifera</taxon>
        <taxon>Rotifera</taxon>
        <taxon>Eurotatoria</taxon>
        <taxon>Bdelloidea</taxon>
        <taxon>Adinetida</taxon>
        <taxon>Adinetidae</taxon>
        <taxon>Adineta</taxon>
    </lineage>
</organism>
<proteinExistence type="predicted"/>
<gene>
    <name evidence="2" type="ORF">IZO911_LOCUS31781</name>
    <name evidence="3" type="ORF">KXQ929_LOCUS5448</name>
    <name evidence="4" type="ORF">OKA104_LOCUS7783</name>
    <name evidence="1" type="ORF">VCS650_LOCUS8287</name>
</gene>
<sequence length="91" mass="10356">MEDTNIKTAENKQWTFMNHLQKVEIWLLAVLKNPEATEKNVPEDALLQERATNILDSLLTNFAKNDLLKKCLELFFPNGATSSAGNAIYKF</sequence>
<evidence type="ECO:0000313" key="5">
    <source>
        <dbReference type="Proteomes" id="UP000663881"/>
    </source>
</evidence>
<dbReference type="EMBL" id="CAJNON010000055">
    <property type="protein sequence ID" value="CAF0881797.1"/>
    <property type="molecule type" value="Genomic_DNA"/>
</dbReference>
<dbReference type="OrthoDB" id="10453207at2759"/>
<evidence type="ECO:0000313" key="3">
    <source>
        <dbReference type="EMBL" id="CAF3607192.1"/>
    </source>
</evidence>
<protein>
    <submittedName>
        <fullName evidence="4">Uncharacterized protein</fullName>
    </submittedName>
</protein>
<dbReference type="EMBL" id="CAJNOE010000531">
    <property type="protein sequence ID" value="CAF1259017.1"/>
    <property type="molecule type" value="Genomic_DNA"/>
</dbReference>
<comment type="caution">
    <text evidence="4">The sequence shown here is derived from an EMBL/GenBank/DDBJ whole genome shotgun (WGS) entry which is preliminary data.</text>
</comment>
<evidence type="ECO:0000313" key="4">
    <source>
        <dbReference type="EMBL" id="CAF3624193.1"/>
    </source>
</evidence>
<evidence type="ECO:0000313" key="1">
    <source>
        <dbReference type="EMBL" id="CAF0881797.1"/>
    </source>
</evidence>
<dbReference type="Proteomes" id="UP000663868">
    <property type="component" value="Unassembled WGS sequence"/>
</dbReference>
<dbReference type="EMBL" id="CAJOAY010000305">
    <property type="protein sequence ID" value="CAF3624193.1"/>
    <property type="molecule type" value="Genomic_DNA"/>
</dbReference>
<name>A0A818PGL6_9BILA</name>
<dbReference type="Proteomes" id="UP000663891">
    <property type="component" value="Unassembled WGS sequence"/>
</dbReference>
<dbReference type="AlphaFoldDB" id="A0A818PGL6"/>
<reference evidence="4" key="1">
    <citation type="submission" date="2021-02" db="EMBL/GenBank/DDBJ databases">
        <authorList>
            <person name="Nowell W R."/>
        </authorList>
    </citation>
    <scope>NUCLEOTIDE SEQUENCE</scope>
</reference>
<accession>A0A818PGL6</accession>
<dbReference type="Proteomes" id="UP000663881">
    <property type="component" value="Unassembled WGS sequence"/>
</dbReference>
<dbReference type="EMBL" id="CAJOBB010000199">
    <property type="protein sequence ID" value="CAF3607192.1"/>
    <property type="molecule type" value="Genomic_DNA"/>
</dbReference>